<evidence type="ECO:0000313" key="2">
    <source>
        <dbReference type="Proteomes" id="UP000316988"/>
    </source>
</evidence>
<protein>
    <submittedName>
        <fullName evidence="1">DUF2695 domain-containing protein</fullName>
    </submittedName>
</protein>
<dbReference type="InterPro" id="IPR024248">
    <property type="entry name" value="DUF2695"/>
</dbReference>
<name>A0A554RJS3_9ACTN</name>
<evidence type="ECO:0000313" key="1">
    <source>
        <dbReference type="EMBL" id="TSD54373.1"/>
    </source>
</evidence>
<dbReference type="OrthoDB" id="4866170at2"/>
<organism evidence="1 2">
    <name type="scientific">Aeromicrobium piscarium</name>
    <dbReference type="NCBI Taxonomy" id="2590901"/>
    <lineage>
        <taxon>Bacteria</taxon>
        <taxon>Bacillati</taxon>
        <taxon>Actinomycetota</taxon>
        <taxon>Actinomycetes</taxon>
        <taxon>Propionibacteriales</taxon>
        <taxon>Nocardioidaceae</taxon>
        <taxon>Aeromicrobium</taxon>
    </lineage>
</organism>
<reference evidence="1 2" key="1">
    <citation type="submission" date="2019-07" db="EMBL/GenBank/DDBJ databases">
        <authorList>
            <person name="Zhao L.H."/>
        </authorList>
    </citation>
    <scope>NUCLEOTIDE SEQUENCE [LARGE SCALE GENOMIC DNA]</scope>
    <source>
        <strain evidence="1 2">Co35</strain>
    </source>
</reference>
<sequence>MDRELIENEAEQILLESSHALLTPKPGECLVCYVDRQFAEFGCDNTHRFAMAYRDHAAPRATALLQRLSVLGACCCDCEMFMNAFHPASRLWTGGYWQPGSDGYDTWVDAEPPARMPPCAGVRRGSVQPCANWDAAR</sequence>
<proteinExistence type="predicted"/>
<dbReference type="AlphaFoldDB" id="A0A554RJS3"/>
<keyword evidence="2" id="KW-1185">Reference proteome</keyword>
<dbReference type="Pfam" id="PF10905">
    <property type="entry name" value="DUF2695"/>
    <property type="match status" value="1"/>
</dbReference>
<dbReference type="RefSeq" id="WP_143914819.1">
    <property type="nucleotide sequence ID" value="NZ_VLNT01000026.1"/>
</dbReference>
<accession>A0A554RJS3</accession>
<comment type="caution">
    <text evidence="1">The sequence shown here is derived from an EMBL/GenBank/DDBJ whole genome shotgun (WGS) entry which is preliminary data.</text>
</comment>
<gene>
    <name evidence="1" type="ORF">FNM00_17465</name>
</gene>
<dbReference type="EMBL" id="VLNT01000026">
    <property type="protein sequence ID" value="TSD54373.1"/>
    <property type="molecule type" value="Genomic_DNA"/>
</dbReference>
<dbReference type="Proteomes" id="UP000316988">
    <property type="component" value="Unassembled WGS sequence"/>
</dbReference>